<dbReference type="InterPro" id="IPR000432">
    <property type="entry name" value="DNA_mismatch_repair_MutS_C"/>
</dbReference>
<dbReference type="SMART" id="SM00534">
    <property type="entry name" value="MUTSac"/>
    <property type="match status" value="1"/>
</dbReference>
<dbReference type="InterPro" id="IPR036678">
    <property type="entry name" value="MutS_con_dom_sf"/>
</dbReference>
<accession>A0A6B2KX72</accession>
<dbReference type="GO" id="GO:0006312">
    <property type="term" value="P:mitotic recombination"/>
    <property type="evidence" value="ECO:0007669"/>
    <property type="project" value="TreeGrafter"/>
</dbReference>
<evidence type="ECO:0000256" key="5">
    <source>
        <dbReference type="ARBA" id="ARBA00022840"/>
    </source>
</evidence>
<dbReference type="InterPro" id="IPR007695">
    <property type="entry name" value="DNA_mismatch_repair_MutS-lik_N"/>
</dbReference>
<dbReference type="InterPro" id="IPR036187">
    <property type="entry name" value="DNA_mismatch_repair_MutS_sf"/>
</dbReference>
<dbReference type="Gene3D" id="3.40.1170.10">
    <property type="entry name" value="DNA repair protein MutS, domain I"/>
    <property type="match status" value="1"/>
</dbReference>
<dbReference type="SUPFAM" id="SSF48334">
    <property type="entry name" value="DNA repair protein MutS, domain III"/>
    <property type="match status" value="1"/>
</dbReference>
<keyword evidence="4 9" id="KW-0227">DNA damage</keyword>
<evidence type="ECO:0000256" key="9">
    <source>
        <dbReference type="RuleBase" id="RU003756"/>
    </source>
</evidence>
<comment type="function">
    <text evidence="9">Component of the post-replicative DNA mismatch repair system (MMR).</text>
</comment>
<dbReference type="SUPFAM" id="SSF55271">
    <property type="entry name" value="DNA repair protein MutS, domain I"/>
    <property type="match status" value="1"/>
</dbReference>
<keyword evidence="8" id="KW-0539">Nucleus</keyword>
<keyword evidence="5" id="KW-0067">ATP-binding</keyword>
<keyword evidence="6 9" id="KW-0238">DNA-binding</keyword>
<protein>
    <recommendedName>
        <fullName evidence="12">DNA mismatch repair proteins mutS family domain-containing protein</fullName>
    </recommendedName>
</protein>
<evidence type="ECO:0000256" key="3">
    <source>
        <dbReference type="ARBA" id="ARBA00022741"/>
    </source>
</evidence>
<dbReference type="PANTHER" id="PTHR11361:SF122">
    <property type="entry name" value="DNA MISMATCH REPAIR PROTEIN MSH3"/>
    <property type="match status" value="1"/>
</dbReference>
<dbReference type="InterPro" id="IPR027417">
    <property type="entry name" value="P-loop_NTPase"/>
</dbReference>
<name>A0A6B2KX72_9EUKA</name>
<dbReference type="Pfam" id="PF00488">
    <property type="entry name" value="MutS_V"/>
    <property type="match status" value="1"/>
</dbReference>
<dbReference type="InterPro" id="IPR007696">
    <property type="entry name" value="DNA_mismatch_repair_MutS_core"/>
</dbReference>
<dbReference type="InterPro" id="IPR045076">
    <property type="entry name" value="MutS"/>
</dbReference>
<evidence type="ECO:0000259" key="12">
    <source>
        <dbReference type="PROSITE" id="PS00486"/>
    </source>
</evidence>
<dbReference type="InterPro" id="IPR007861">
    <property type="entry name" value="DNA_mismatch_repair_MutS_clamp"/>
</dbReference>
<dbReference type="Gene3D" id="3.40.50.300">
    <property type="entry name" value="P-loop containing nucleotide triphosphate hydrolases"/>
    <property type="match status" value="1"/>
</dbReference>
<dbReference type="GO" id="GO:0006298">
    <property type="term" value="P:mismatch repair"/>
    <property type="evidence" value="ECO:0007669"/>
    <property type="project" value="InterPro"/>
</dbReference>
<feature type="region of interest" description="Disordered" evidence="11">
    <location>
        <begin position="257"/>
        <end position="278"/>
    </location>
</feature>
<evidence type="ECO:0000256" key="1">
    <source>
        <dbReference type="ARBA" id="ARBA00004123"/>
    </source>
</evidence>
<dbReference type="InterPro" id="IPR017261">
    <property type="entry name" value="DNA_mismatch_repair_MutS/MSH"/>
</dbReference>
<dbReference type="SUPFAM" id="SSF53150">
    <property type="entry name" value="DNA repair protein MutS, domain II"/>
    <property type="match status" value="1"/>
</dbReference>
<evidence type="ECO:0000256" key="4">
    <source>
        <dbReference type="ARBA" id="ARBA00022763"/>
    </source>
</evidence>
<feature type="domain" description="DNA mismatch repair proteins mutS family" evidence="12">
    <location>
        <begin position="763"/>
        <end position="779"/>
    </location>
</feature>
<dbReference type="SMART" id="SM00533">
    <property type="entry name" value="MUTSd"/>
    <property type="match status" value="1"/>
</dbReference>
<keyword evidence="7 9" id="KW-0234">DNA repair</keyword>
<dbReference type="Gene3D" id="1.10.1420.10">
    <property type="match status" value="2"/>
</dbReference>
<organism evidence="13">
    <name type="scientific">Arcella intermedia</name>
    <dbReference type="NCBI Taxonomy" id="1963864"/>
    <lineage>
        <taxon>Eukaryota</taxon>
        <taxon>Amoebozoa</taxon>
        <taxon>Tubulinea</taxon>
        <taxon>Elardia</taxon>
        <taxon>Arcellinida</taxon>
        <taxon>Sphaerothecina</taxon>
        <taxon>Arcellidae</taxon>
        <taxon>Arcella</taxon>
    </lineage>
</organism>
<dbReference type="AlphaFoldDB" id="A0A6B2KX72"/>
<comment type="subcellular location">
    <subcellularLocation>
        <location evidence="1">Nucleus</location>
    </subcellularLocation>
</comment>
<comment type="similarity">
    <text evidence="2">Belongs to the DNA mismatch repair MutS family. MSH3 subfamily.</text>
</comment>
<keyword evidence="10" id="KW-0175">Coiled coil</keyword>
<dbReference type="InterPro" id="IPR016151">
    <property type="entry name" value="DNA_mismatch_repair_MutS_N"/>
</dbReference>
<dbReference type="Pfam" id="PF05188">
    <property type="entry name" value="MutS_II"/>
    <property type="match status" value="1"/>
</dbReference>
<evidence type="ECO:0000256" key="8">
    <source>
        <dbReference type="ARBA" id="ARBA00023242"/>
    </source>
</evidence>
<dbReference type="NCBIfam" id="NF003810">
    <property type="entry name" value="PRK05399.1"/>
    <property type="match status" value="1"/>
</dbReference>
<dbReference type="Pfam" id="PF05192">
    <property type="entry name" value="MutS_III"/>
    <property type="match status" value="1"/>
</dbReference>
<dbReference type="Gene3D" id="3.30.420.110">
    <property type="entry name" value="MutS, connector domain"/>
    <property type="match status" value="1"/>
</dbReference>
<dbReference type="PROSITE" id="PS00486">
    <property type="entry name" value="DNA_MISMATCH_REPAIR_2"/>
    <property type="match status" value="1"/>
</dbReference>
<dbReference type="PIRSF" id="PIRSF037677">
    <property type="entry name" value="DNA_mis_repair_Msh6"/>
    <property type="match status" value="1"/>
</dbReference>
<dbReference type="Pfam" id="PF05190">
    <property type="entry name" value="MutS_IV"/>
    <property type="match status" value="1"/>
</dbReference>
<dbReference type="InterPro" id="IPR007860">
    <property type="entry name" value="DNA_mmatch_repair_MutS_con_dom"/>
</dbReference>
<feature type="coiled-coil region" evidence="10">
    <location>
        <begin position="496"/>
        <end position="523"/>
    </location>
</feature>
<evidence type="ECO:0000313" key="13">
    <source>
        <dbReference type="EMBL" id="NDV29380.1"/>
    </source>
</evidence>
<evidence type="ECO:0000256" key="7">
    <source>
        <dbReference type="ARBA" id="ARBA00023204"/>
    </source>
</evidence>
<dbReference type="SUPFAM" id="SSF52540">
    <property type="entry name" value="P-loop containing nucleoside triphosphate hydrolases"/>
    <property type="match status" value="1"/>
</dbReference>
<dbReference type="GO" id="GO:0005524">
    <property type="term" value="F:ATP binding"/>
    <property type="evidence" value="ECO:0007669"/>
    <property type="project" value="UniProtKB-KW"/>
</dbReference>
<dbReference type="PANTHER" id="PTHR11361">
    <property type="entry name" value="DNA MISMATCH REPAIR PROTEIN MUTS FAMILY MEMBER"/>
    <property type="match status" value="1"/>
</dbReference>
<dbReference type="GO" id="GO:0005634">
    <property type="term" value="C:nucleus"/>
    <property type="evidence" value="ECO:0007669"/>
    <property type="project" value="UniProtKB-SubCell"/>
</dbReference>
<dbReference type="GO" id="GO:0140664">
    <property type="term" value="F:ATP-dependent DNA damage sensor activity"/>
    <property type="evidence" value="ECO:0007669"/>
    <property type="project" value="InterPro"/>
</dbReference>
<sequence length="919" mass="104473">MEQQFLALRNKHPDLVLFFENGYRFAFMGRDADLATKVLGIVSFWKGNFLTALVPLGRLYVHARRFIQAGYKVGIINQTETPALKAASANKNGLFKRELKAIFSKATFIGAEIDPLVQLKGTTVKTEEEDEGLDIIDVAPQFVMGHYVMCIYENPKNSKESEFGVIAIQTSTGDIIYDSFSDDFMRIELETRLCHINPVEILVPYNLSANTEKVLKNFNPHKRKEDQVAIERYEPTSVDEEHISQIEHILSCGRHQKVTKKTKGKESDSEEEQDEFHKEAEEQSKKCLDLISTFSPLLKIACVGLAQYLKKYSLESLFYLDCNYQHFTKTTYMRLDAATLKNLEIFNNSSGLFGKGTLFDAINQTQTPMGKRLLIQWVKQPLKNIEKIRERLDAVEELSTGILEQFFVVLKQSPDLERGICRVFYRKCSTIEFITILKALKEIIDIIPSEEDVNCNLLKWIFKTMPDVGTDINTFLSAMNPEAIESEQFNPVELFKDGYFENLTMAKKELAEAEAEMNKILKSIRKVLGDSTQKFVTVAKVDYLIAVKMANLKRVPNDWICCGGTKAVKRYHTPEVKEHLQTLNQAKERITIISKECWNRFLESFTEKYAKFRDFVNRLAILDCLKSGAYVAAANGYIKPTISSEPKLEIIGGRHPVLEILSSECMPNSIHLSNTKQDKTPHKTMLLTGPNMGGKSSYTRQIGLILVLAQIGYFVPAEKAVISPVDGIYTRMGAHDSETSGESTFFVELLETAHLLANATESSLVILDELGRGTSTHDGVAIAYGTLDYIISKLKSWTLFVTHYPALAQLEKKYPGQLTSHHMGYVMEDERNVTFLYKLQDGIEKRSYGLNVAQLANIPTEILERAQLLSHVFEKDVQSRQYQHYFKQLLQIIHNTDPISQRNILKDLKKDIQLITLKK</sequence>
<evidence type="ECO:0000256" key="2">
    <source>
        <dbReference type="ARBA" id="ARBA00007094"/>
    </source>
</evidence>
<evidence type="ECO:0000256" key="11">
    <source>
        <dbReference type="SAM" id="MobiDB-lite"/>
    </source>
</evidence>
<dbReference type="Pfam" id="PF01624">
    <property type="entry name" value="MutS_I"/>
    <property type="match status" value="1"/>
</dbReference>
<dbReference type="GO" id="GO:0030983">
    <property type="term" value="F:mismatched DNA binding"/>
    <property type="evidence" value="ECO:0007669"/>
    <property type="project" value="InterPro"/>
</dbReference>
<dbReference type="EMBL" id="GIBP01000411">
    <property type="protein sequence ID" value="NDV29380.1"/>
    <property type="molecule type" value="Transcribed_RNA"/>
</dbReference>
<proteinExistence type="inferred from homology"/>
<keyword evidence="3 9" id="KW-0547">Nucleotide-binding</keyword>
<evidence type="ECO:0000256" key="6">
    <source>
        <dbReference type="ARBA" id="ARBA00023125"/>
    </source>
</evidence>
<evidence type="ECO:0000256" key="10">
    <source>
        <dbReference type="SAM" id="Coils"/>
    </source>
</evidence>
<reference evidence="13" key="1">
    <citation type="journal article" date="2020" name="J. Eukaryot. Microbiol.">
        <title>De novo Sequencing, Assembly and Annotation of the Transcriptome for the Free-Living Testate Amoeba Arcella intermedia.</title>
        <authorList>
            <person name="Ribeiro G.M."/>
            <person name="Porfirio-Sousa A.L."/>
            <person name="Maurer-Alcala X.X."/>
            <person name="Katz L.A."/>
            <person name="Lahr D.J.G."/>
        </authorList>
    </citation>
    <scope>NUCLEOTIDE SEQUENCE</scope>
</reference>